<protein>
    <submittedName>
        <fullName evidence="2">Uncharacterized protein</fullName>
    </submittedName>
</protein>
<evidence type="ECO:0000313" key="3">
    <source>
        <dbReference type="Proteomes" id="UP000479710"/>
    </source>
</evidence>
<dbReference type="Proteomes" id="UP000479710">
    <property type="component" value="Unassembled WGS sequence"/>
</dbReference>
<sequence>MSFSSPLPDRIQQPRQHKRWISPAASEVLGEDQAAGHAKGWRRQHWQVPRHPAGLESPLNTRVLESFAPVESEPNMFRCTLQIGLQVAPGR</sequence>
<gene>
    <name evidence="2" type="ORF">E2562_009751</name>
</gene>
<evidence type="ECO:0000256" key="1">
    <source>
        <dbReference type="SAM" id="MobiDB-lite"/>
    </source>
</evidence>
<accession>A0A6G1D1Y2</accession>
<dbReference type="AlphaFoldDB" id="A0A6G1D1Y2"/>
<name>A0A6G1D1Y2_9ORYZ</name>
<organism evidence="2 3">
    <name type="scientific">Oryza meyeriana var. granulata</name>
    <dbReference type="NCBI Taxonomy" id="110450"/>
    <lineage>
        <taxon>Eukaryota</taxon>
        <taxon>Viridiplantae</taxon>
        <taxon>Streptophyta</taxon>
        <taxon>Embryophyta</taxon>
        <taxon>Tracheophyta</taxon>
        <taxon>Spermatophyta</taxon>
        <taxon>Magnoliopsida</taxon>
        <taxon>Liliopsida</taxon>
        <taxon>Poales</taxon>
        <taxon>Poaceae</taxon>
        <taxon>BOP clade</taxon>
        <taxon>Oryzoideae</taxon>
        <taxon>Oryzeae</taxon>
        <taxon>Oryzinae</taxon>
        <taxon>Oryza</taxon>
        <taxon>Oryza meyeriana</taxon>
    </lineage>
</organism>
<keyword evidence="3" id="KW-1185">Reference proteome</keyword>
<proteinExistence type="predicted"/>
<dbReference type="EMBL" id="SPHZ02000007">
    <property type="protein sequence ID" value="KAF0906400.1"/>
    <property type="molecule type" value="Genomic_DNA"/>
</dbReference>
<comment type="caution">
    <text evidence="2">The sequence shown here is derived from an EMBL/GenBank/DDBJ whole genome shotgun (WGS) entry which is preliminary data.</text>
</comment>
<reference evidence="2 3" key="1">
    <citation type="submission" date="2019-11" db="EMBL/GenBank/DDBJ databases">
        <title>Whole genome sequence of Oryza granulata.</title>
        <authorList>
            <person name="Li W."/>
        </authorList>
    </citation>
    <scope>NUCLEOTIDE SEQUENCE [LARGE SCALE GENOMIC DNA]</scope>
    <source>
        <strain evidence="3">cv. Menghai</strain>
        <tissue evidence="2">Leaf</tissue>
    </source>
</reference>
<evidence type="ECO:0000313" key="2">
    <source>
        <dbReference type="EMBL" id="KAF0906400.1"/>
    </source>
</evidence>
<feature type="region of interest" description="Disordered" evidence="1">
    <location>
        <begin position="1"/>
        <end position="55"/>
    </location>
</feature>